<organism evidence="1 2">
    <name type="scientific">Haematococcus lacustris</name>
    <name type="common">Green alga</name>
    <name type="synonym">Haematococcus pluvialis</name>
    <dbReference type="NCBI Taxonomy" id="44745"/>
    <lineage>
        <taxon>Eukaryota</taxon>
        <taxon>Viridiplantae</taxon>
        <taxon>Chlorophyta</taxon>
        <taxon>core chlorophytes</taxon>
        <taxon>Chlorophyceae</taxon>
        <taxon>CS clade</taxon>
        <taxon>Chlamydomonadales</taxon>
        <taxon>Haematococcaceae</taxon>
        <taxon>Haematococcus</taxon>
    </lineage>
</organism>
<dbReference type="EMBL" id="BLLF01000043">
    <property type="protein sequence ID" value="GFH06529.1"/>
    <property type="molecule type" value="Genomic_DNA"/>
</dbReference>
<evidence type="ECO:0000313" key="2">
    <source>
        <dbReference type="Proteomes" id="UP000485058"/>
    </source>
</evidence>
<sequence length="154" mass="17625">MVQETLEALNLLEMFPYLEQGLVSGRLEVVASSQGSSYLSYVSLLNQLVLMSTQMYHDACNPQHHKYMAHQMALLYLQGDTKPLRRAIESRFDDIKRVTESADPTFDLEQSEWLQNLAAHCHIEVTNMPAYMHKRLQPTLAIVKSLGPRHRAVK</sequence>
<dbReference type="AlphaFoldDB" id="A0A699YKJ6"/>
<evidence type="ECO:0000313" key="1">
    <source>
        <dbReference type="EMBL" id="GFH06529.1"/>
    </source>
</evidence>
<accession>A0A699YKJ6</accession>
<protein>
    <submittedName>
        <fullName evidence="1">Uncharacterized protein</fullName>
    </submittedName>
</protein>
<proteinExistence type="predicted"/>
<dbReference type="Proteomes" id="UP000485058">
    <property type="component" value="Unassembled WGS sequence"/>
</dbReference>
<reference evidence="1 2" key="1">
    <citation type="submission" date="2020-02" db="EMBL/GenBank/DDBJ databases">
        <title>Draft genome sequence of Haematococcus lacustris strain NIES-144.</title>
        <authorList>
            <person name="Morimoto D."/>
            <person name="Nakagawa S."/>
            <person name="Yoshida T."/>
            <person name="Sawayama S."/>
        </authorList>
    </citation>
    <scope>NUCLEOTIDE SEQUENCE [LARGE SCALE GENOMIC DNA]</scope>
    <source>
        <strain evidence="1 2">NIES-144</strain>
    </source>
</reference>
<keyword evidence="2" id="KW-1185">Reference proteome</keyword>
<gene>
    <name evidence="1" type="ORF">HaLaN_01174</name>
</gene>
<comment type="caution">
    <text evidence="1">The sequence shown here is derived from an EMBL/GenBank/DDBJ whole genome shotgun (WGS) entry which is preliminary data.</text>
</comment>
<name>A0A699YKJ6_HAELA</name>